<feature type="transmembrane region" description="Helical" evidence="1">
    <location>
        <begin position="221"/>
        <end position="240"/>
    </location>
</feature>
<dbReference type="InterPro" id="IPR003675">
    <property type="entry name" value="Rce1/LyrA-like_dom"/>
</dbReference>
<keyword evidence="3" id="KW-0482">Metalloprotease</keyword>
<evidence type="ECO:0000256" key="1">
    <source>
        <dbReference type="SAM" id="Phobius"/>
    </source>
</evidence>
<dbReference type="RefSeq" id="WP_270072989.1">
    <property type="nucleotide sequence ID" value="NZ_JAJAQC010000025.1"/>
</dbReference>
<evidence type="ECO:0000313" key="3">
    <source>
        <dbReference type="EMBL" id="MDA0565717.1"/>
    </source>
</evidence>
<dbReference type="GO" id="GO:0004175">
    <property type="term" value="F:endopeptidase activity"/>
    <property type="evidence" value="ECO:0007669"/>
    <property type="project" value="UniProtKB-ARBA"/>
</dbReference>
<dbReference type="GO" id="GO:0008237">
    <property type="term" value="F:metallopeptidase activity"/>
    <property type="evidence" value="ECO:0007669"/>
    <property type="project" value="UniProtKB-KW"/>
</dbReference>
<gene>
    <name evidence="3" type="ORF">LG943_15545</name>
</gene>
<evidence type="ECO:0000313" key="4">
    <source>
        <dbReference type="Proteomes" id="UP001140076"/>
    </source>
</evidence>
<sequence length="296" mass="31906">MPKTTDHRSPGRRAASLAVLGAGLLLLGASVAWLVVSGATEIRYTADHNGTVPVWHRWVPALVGLLLVRLVPPRLDAVPAAIGSVGERGPRVQAGVLTAAAVLFAVALYLLGGGEPAHTVLKLVLLLAVPLVLFRLTRPAPEVPRPARERTGAWRRYGPLVPVAAWLALTYTGPLAVPPSGYADQVDAVTLLVTVVVVFAVNSLLEEVFYRRWLQTRWERLLGPWPAILLSSLLWASWHVAIQGTGHLPTDLASAFANQGVQGLFLGYLWSRYRMMWPLLVVHGAVNAAPVLLGML</sequence>
<proteinExistence type="predicted"/>
<feature type="transmembrane region" description="Helical" evidence="1">
    <location>
        <begin position="157"/>
        <end position="177"/>
    </location>
</feature>
<dbReference type="Pfam" id="PF02517">
    <property type="entry name" value="Rce1-like"/>
    <property type="match status" value="1"/>
</dbReference>
<keyword evidence="1" id="KW-0812">Transmembrane</keyword>
<comment type="caution">
    <text evidence="3">The sequence shown here is derived from an EMBL/GenBank/DDBJ whole genome shotgun (WGS) entry which is preliminary data.</text>
</comment>
<dbReference type="Proteomes" id="UP001140076">
    <property type="component" value="Unassembled WGS sequence"/>
</dbReference>
<reference evidence="3" key="1">
    <citation type="submission" date="2021-10" db="EMBL/GenBank/DDBJ databases">
        <title>Streptomonospora sp. nov., isolated from mangrove soil.</title>
        <authorList>
            <person name="Chen X."/>
            <person name="Ge X."/>
            <person name="Liu W."/>
        </authorList>
    </citation>
    <scope>NUCLEOTIDE SEQUENCE</scope>
    <source>
        <strain evidence="3">S1-112</strain>
    </source>
</reference>
<dbReference type="GO" id="GO:0080120">
    <property type="term" value="P:CAAX-box protein maturation"/>
    <property type="evidence" value="ECO:0007669"/>
    <property type="project" value="UniProtKB-ARBA"/>
</dbReference>
<keyword evidence="3" id="KW-0378">Hydrolase</keyword>
<keyword evidence="3" id="KW-0645">Protease</keyword>
<feature type="transmembrane region" description="Helical" evidence="1">
    <location>
        <begin position="117"/>
        <end position="136"/>
    </location>
</feature>
<name>A0A9X3NL56_9ACTN</name>
<feature type="domain" description="CAAX prenyl protease 2/Lysostaphin resistance protein A-like" evidence="2">
    <location>
        <begin position="190"/>
        <end position="288"/>
    </location>
</feature>
<feature type="transmembrane region" description="Helical" evidence="1">
    <location>
        <begin position="54"/>
        <end position="71"/>
    </location>
</feature>
<organism evidence="3 4">
    <name type="scientific">Streptomonospora mangrovi</name>
    <dbReference type="NCBI Taxonomy" id="2883123"/>
    <lineage>
        <taxon>Bacteria</taxon>
        <taxon>Bacillati</taxon>
        <taxon>Actinomycetota</taxon>
        <taxon>Actinomycetes</taxon>
        <taxon>Streptosporangiales</taxon>
        <taxon>Nocardiopsidaceae</taxon>
        <taxon>Streptomonospora</taxon>
    </lineage>
</organism>
<feature type="transmembrane region" description="Helical" evidence="1">
    <location>
        <begin position="277"/>
        <end position="295"/>
    </location>
</feature>
<feature type="transmembrane region" description="Helical" evidence="1">
    <location>
        <begin position="92"/>
        <end position="111"/>
    </location>
</feature>
<keyword evidence="4" id="KW-1185">Reference proteome</keyword>
<keyword evidence="1" id="KW-0472">Membrane</keyword>
<feature type="transmembrane region" description="Helical" evidence="1">
    <location>
        <begin position="189"/>
        <end position="209"/>
    </location>
</feature>
<keyword evidence="1" id="KW-1133">Transmembrane helix</keyword>
<accession>A0A9X3NL56</accession>
<dbReference type="AlphaFoldDB" id="A0A9X3NL56"/>
<evidence type="ECO:0000259" key="2">
    <source>
        <dbReference type="Pfam" id="PF02517"/>
    </source>
</evidence>
<dbReference type="EMBL" id="JAJAQC010000025">
    <property type="protein sequence ID" value="MDA0565717.1"/>
    <property type="molecule type" value="Genomic_DNA"/>
</dbReference>
<protein>
    <submittedName>
        <fullName evidence="3">CPBP family intramembrane metalloprotease</fullName>
    </submittedName>
</protein>